<gene>
    <name evidence="6" type="ORF">TRAPUB_7885</name>
</gene>
<dbReference type="Gene3D" id="2.60.120.650">
    <property type="entry name" value="Cupin"/>
    <property type="match status" value="1"/>
</dbReference>
<keyword evidence="3" id="KW-0539">Nucleus</keyword>
<keyword evidence="7" id="KW-1185">Reference proteome</keyword>
<dbReference type="GO" id="GO:0000118">
    <property type="term" value="C:histone deacetylase complex"/>
    <property type="evidence" value="ECO:0007669"/>
    <property type="project" value="TreeGrafter"/>
</dbReference>
<sequence length="417" mass="46731">MLWAMQYPVVVHGIQKKLQGNWSPQSFAQSYGDEEALMLHSASPTPQKVTVKTFFTEFVRSHEERGGTIKLKDWPPSASFADLLKPLCKAFFDAVPMADYTRQDGILNVITHYPEPLRSGATMPDVGPKLYSSTQDVVGIGSTKLHLDVTSAVNILVHTSGEGLPGALWHIFMAADTEKLRAYLCSKSDSGDDEDPVHAQGTYLTPAMLAELGQLGVRPFQFQQNLHNAVFIPAGCAHQVSNTSSCIKIACDFLCTEGVIASAQVAEELRVASREGVLRLDALLWHAWISLQVTATALEDAAAALQETEFEPPSTRKERKNQRQRDTDRARQDRARRRNLKELESNNGSDSSDRSRRCPHDACSRFQRPFRSLEAVFKHLFDRHQAVVPRSEWRRFEPLDQAQFRTLFIEVVREASP</sequence>
<name>A0A1M2V282_TRAPU</name>
<reference evidence="6 7" key="1">
    <citation type="submission" date="2016-10" db="EMBL/GenBank/DDBJ databases">
        <title>Genome sequence of the basidiomycete white-rot fungus Trametes pubescens.</title>
        <authorList>
            <person name="Makela M.R."/>
            <person name="Granchi Z."/>
            <person name="Peng M."/>
            <person name="De Vries R.P."/>
            <person name="Grigoriev I."/>
            <person name="Riley R."/>
            <person name="Hilden K."/>
        </authorList>
    </citation>
    <scope>NUCLEOTIDE SEQUENCE [LARGE SCALE GENOMIC DNA]</scope>
    <source>
        <strain evidence="6 7">FBCC735</strain>
    </source>
</reference>
<dbReference type="SMART" id="SM00558">
    <property type="entry name" value="JmjC"/>
    <property type="match status" value="1"/>
</dbReference>
<dbReference type="InterPro" id="IPR003347">
    <property type="entry name" value="JmjC_dom"/>
</dbReference>
<protein>
    <submittedName>
        <fullName evidence="6">Lysine-specific demethylase 3B</fullName>
    </submittedName>
</protein>
<evidence type="ECO:0000256" key="1">
    <source>
        <dbReference type="ARBA" id="ARBA00004123"/>
    </source>
</evidence>
<dbReference type="GO" id="GO:0008168">
    <property type="term" value="F:methyltransferase activity"/>
    <property type="evidence" value="ECO:0007669"/>
    <property type="project" value="UniProtKB-KW"/>
</dbReference>
<evidence type="ECO:0000313" key="6">
    <source>
        <dbReference type="EMBL" id="OJT01667.1"/>
    </source>
</evidence>
<dbReference type="SUPFAM" id="SSF51197">
    <property type="entry name" value="Clavaminate synthase-like"/>
    <property type="match status" value="1"/>
</dbReference>
<dbReference type="GO" id="GO:0046872">
    <property type="term" value="F:metal ion binding"/>
    <property type="evidence" value="ECO:0007669"/>
    <property type="project" value="UniProtKB-KW"/>
</dbReference>
<dbReference type="PANTHER" id="PTHR12549">
    <property type="entry name" value="JMJC DOMAIN-CONTAINING HISTONE DEMETHYLATION PROTEIN"/>
    <property type="match status" value="1"/>
</dbReference>
<dbReference type="GO" id="GO:0000785">
    <property type="term" value="C:chromatin"/>
    <property type="evidence" value="ECO:0007669"/>
    <property type="project" value="TreeGrafter"/>
</dbReference>
<evidence type="ECO:0000256" key="3">
    <source>
        <dbReference type="ARBA" id="ARBA00023242"/>
    </source>
</evidence>
<evidence type="ECO:0000256" key="2">
    <source>
        <dbReference type="ARBA" id="ARBA00022723"/>
    </source>
</evidence>
<evidence type="ECO:0000313" key="7">
    <source>
        <dbReference type="Proteomes" id="UP000184267"/>
    </source>
</evidence>
<dbReference type="EMBL" id="MNAD01001727">
    <property type="protein sequence ID" value="OJT01667.1"/>
    <property type="molecule type" value="Genomic_DNA"/>
</dbReference>
<dbReference type="PANTHER" id="PTHR12549:SF38">
    <property type="entry name" value="JMJC DOMAIN-CONTAINING HISTONE DEMETHYLASE 2, ISOFORM A"/>
    <property type="match status" value="1"/>
</dbReference>
<accession>A0A1M2V282</accession>
<dbReference type="STRING" id="154538.A0A1M2V282"/>
<dbReference type="GO" id="GO:0006357">
    <property type="term" value="P:regulation of transcription by RNA polymerase II"/>
    <property type="evidence" value="ECO:0007669"/>
    <property type="project" value="TreeGrafter"/>
</dbReference>
<keyword evidence="6" id="KW-0808">Transferase</keyword>
<dbReference type="GO" id="GO:0032259">
    <property type="term" value="P:methylation"/>
    <property type="evidence" value="ECO:0007669"/>
    <property type="project" value="UniProtKB-KW"/>
</dbReference>
<dbReference type="GO" id="GO:0031490">
    <property type="term" value="F:chromatin DNA binding"/>
    <property type="evidence" value="ECO:0007669"/>
    <property type="project" value="TreeGrafter"/>
</dbReference>
<comment type="caution">
    <text evidence="6">The sequence shown here is derived from an EMBL/GenBank/DDBJ whole genome shotgun (WGS) entry which is preliminary data.</text>
</comment>
<dbReference type="Pfam" id="PF02373">
    <property type="entry name" value="JmjC"/>
    <property type="match status" value="1"/>
</dbReference>
<proteinExistence type="predicted"/>
<feature type="region of interest" description="Disordered" evidence="4">
    <location>
        <begin position="306"/>
        <end position="359"/>
    </location>
</feature>
<evidence type="ECO:0000256" key="4">
    <source>
        <dbReference type="SAM" id="MobiDB-lite"/>
    </source>
</evidence>
<dbReference type="PROSITE" id="PS51184">
    <property type="entry name" value="JMJC"/>
    <property type="match status" value="1"/>
</dbReference>
<evidence type="ECO:0000259" key="5">
    <source>
        <dbReference type="PROSITE" id="PS51184"/>
    </source>
</evidence>
<dbReference type="AlphaFoldDB" id="A0A1M2V282"/>
<dbReference type="Proteomes" id="UP000184267">
    <property type="component" value="Unassembled WGS sequence"/>
</dbReference>
<dbReference type="OrthoDB" id="1667110at2759"/>
<dbReference type="GO" id="GO:0032454">
    <property type="term" value="F:histone H3K9 demethylase activity"/>
    <property type="evidence" value="ECO:0007669"/>
    <property type="project" value="InterPro"/>
</dbReference>
<keyword evidence="6" id="KW-0489">Methyltransferase</keyword>
<dbReference type="InterPro" id="IPR045109">
    <property type="entry name" value="LSDs-like"/>
</dbReference>
<feature type="compositionally biased region" description="Basic and acidic residues" evidence="4">
    <location>
        <begin position="321"/>
        <end position="333"/>
    </location>
</feature>
<dbReference type="GO" id="GO:0003712">
    <property type="term" value="F:transcription coregulator activity"/>
    <property type="evidence" value="ECO:0007669"/>
    <property type="project" value="TreeGrafter"/>
</dbReference>
<organism evidence="6 7">
    <name type="scientific">Trametes pubescens</name>
    <name type="common">White-rot fungus</name>
    <dbReference type="NCBI Taxonomy" id="154538"/>
    <lineage>
        <taxon>Eukaryota</taxon>
        <taxon>Fungi</taxon>
        <taxon>Dikarya</taxon>
        <taxon>Basidiomycota</taxon>
        <taxon>Agaricomycotina</taxon>
        <taxon>Agaricomycetes</taxon>
        <taxon>Polyporales</taxon>
        <taxon>Polyporaceae</taxon>
        <taxon>Trametes</taxon>
    </lineage>
</organism>
<comment type="subcellular location">
    <subcellularLocation>
        <location evidence="1">Nucleus</location>
    </subcellularLocation>
</comment>
<keyword evidence="2" id="KW-0479">Metal-binding</keyword>
<feature type="domain" description="JmjC" evidence="5">
    <location>
        <begin position="99"/>
        <end position="270"/>
    </location>
</feature>